<reference evidence="1" key="2">
    <citation type="submission" date="2015-06" db="UniProtKB">
        <authorList>
            <consortium name="EnsemblPlants"/>
        </authorList>
    </citation>
    <scope>IDENTIFICATION</scope>
    <source>
        <strain evidence="1">DM1-3 516 R44</strain>
    </source>
</reference>
<dbReference type="Gramene" id="PGSC0003DMT400064144">
    <property type="protein sequence ID" value="PGSC0003DMT400064144"/>
    <property type="gene ID" value="PGSC0003DMG402024921"/>
</dbReference>
<organism evidence="1 2">
    <name type="scientific">Solanum tuberosum</name>
    <name type="common">Potato</name>
    <dbReference type="NCBI Taxonomy" id="4113"/>
    <lineage>
        <taxon>Eukaryota</taxon>
        <taxon>Viridiplantae</taxon>
        <taxon>Streptophyta</taxon>
        <taxon>Embryophyta</taxon>
        <taxon>Tracheophyta</taxon>
        <taxon>Spermatophyta</taxon>
        <taxon>Magnoliopsida</taxon>
        <taxon>eudicotyledons</taxon>
        <taxon>Gunneridae</taxon>
        <taxon>Pentapetalae</taxon>
        <taxon>asterids</taxon>
        <taxon>lamiids</taxon>
        <taxon>Solanales</taxon>
        <taxon>Solanaceae</taxon>
        <taxon>Solanoideae</taxon>
        <taxon>Solaneae</taxon>
        <taxon>Solanum</taxon>
    </lineage>
</organism>
<protein>
    <submittedName>
        <fullName evidence="1">Uncharacterized protein</fullName>
    </submittedName>
</protein>
<name>M1CBT1_SOLTU</name>
<accession>M1CBT1</accession>
<dbReference type="AlphaFoldDB" id="M1CBT1"/>
<dbReference type="HOGENOM" id="CLU_1621857_0_0_1"/>
<dbReference type="EnsemblPlants" id="PGSC0003DMT400064144">
    <property type="protein sequence ID" value="PGSC0003DMT400064144"/>
    <property type="gene ID" value="PGSC0003DMG402024921"/>
</dbReference>
<evidence type="ECO:0000313" key="2">
    <source>
        <dbReference type="Proteomes" id="UP000011115"/>
    </source>
</evidence>
<keyword evidence="2" id="KW-1185">Reference proteome</keyword>
<proteinExistence type="predicted"/>
<dbReference type="Proteomes" id="UP000011115">
    <property type="component" value="Unassembled WGS sequence"/>
</dbReference>
<sequence length="164" mass="19386">MGIGYIFWDIDNGVPNPSIGIDVLDMVNDRYIGYTTFPMNYYTKDECILWNGKLSFAKIVKDELHILVLEFDYKKKMKLIDRKLVVKLPFMRELSALISDQSELWFWWKDKKKKSLNSFYDSTAKKVKYSHFNSGHNYSYAERSNYVLRRSCLVDFKGMNKTAT</sequence>
<dbReference type="InParanoid" id="M1CBT1"/>
<dbReference type="PaxDb" id="4113-PGSC0003DMT400064144"/>
<reference evidence="2" key="1">
    <citation type="journal article" date="2011" name="Nature">
        <title>Genome sequence and analysis of the tuber crop potato.</title>
        <authorList>
            <consortium name="The Potato Genome Sequencing Consortium"/>
        </authorList>
    </citation>
    <scope>NUCLEOTIDE SEQUENCE [LARGE SCALE GENOMIC DNA]</scope>
    <source>
        <strain evidence="2">cv. DM1-3 516 R44</strain>
    </source>
</reference>
<evidence type="ECO:0000313" key="1">
    <source>
        <dbReference type="EnsemblPlants" id="PGSC0003DMT400064144"/>
    </source>
</evidence>